<evidence type="ECO:0000313" key="3">
    <source>
        <dbReference type="EMBL" id="MDY3562794.1"/>
    </source>
</evidence>
<sequence>MKVCLVSAAIAIAVATSTARSEDNKPPAEFTALFNGKDLTGWKGHTTMVERAKQKPEDLAKLQAARTKTATEHWKVIDGAIHCDGKGGVSLVTDKDYGNFELMVDWKIEKNGDSGLYLRGQPQVQIWDSENSPGARNEDKNTGSGGLWNNPLPADAAKSTDNMLKLKEGQKVGKIPLKKADKPVGEWNTFHIIVLGDEVTVNLNGSLVVQKAKLLNYWERGKPVPEKGPIELQFHGDPLWFKNIYIKELK</sequence>
<evidence type="ECO:0000259" key="2">
    <source>
        <dbReference type="Pfam" id="PF06439"/>
    </source>
</evidence>
<feature type="domain" description="3-keto-alpha-glucoside-1,2-lyase/3-keto-2-hydroxy-glucal hydratase" evidence="2">
    <location>
        <begin position="29"/>
        <end position="247"/>
    </location>
</feature>
<evidence type="ECO:0000256" key="1">
    <source>
        <dbReference type="SAM" id="MobiDB-lite"/>
    </source>
</evidence>
<protein>
    <submittedName>
        <fullName evidence="3">DUF1080 domain-containing protein</fullName>
    </submittedName>
</protein>
<organism evidence="3 4">
    <name type="scientific">Gemmata algarum</name>
    <dbReference type="NCBI Taxonomy" id="2975278"/>
    <lineage>
        <taxon>Bacteria</taxon>
        <taxon>Pseudomonadati</taxon>
        <taxon>Planctomycetota</taxon>
        <taxon>Planctomycetia</taxon>
        <taxon>Gemmatales</taxon>
        <taxon>Gemmataceae</taxon>
        <taxon>Gemmata</taxon>
    </lineage>
</organism>
<accession>A0ABU5F5M4</accession>
<comment type="caution">
    <text evidence="3">The sequence shown here is derived from an EMBL/GenBank/DDBJ whole genome shotgun (WGS) entry which is preliminary data.</text>
</comment>
<dbReference type="InterPro" id="IPR010496">
    <property type="entry name" value="AL/BT2_dom"/>
</dbReference>
<gene>
    <name evidence="3" type="ORF">R5W23_004273</name>
</gene>
<name>A0ABU5F5M4_9BACT</name>
<dbReference type="Gene3D" id="2.60.120.560">
    <property type="entry name" value="Exo-inulinase, domain 1"/>
    <property type="match status" value="1"/>
</dbReference>
<reference evidence="4" key="1">
    <citation type="journal article" date="2023" name="Mar. Drugs">
        <title>Gemmata algarum, a Novel Planctomycete Isolated from an Algal Mat, Displays Antimicrobial Activity.</title>
        <authorList>
            <person name="Kumar G."/>
            <person name="Kallscheuer N."/>
            <person name="Kashif M."/>
            <person name="Ahamad S."/>
            <person name="Jagadeeshwari U."/>
            <person name="Pannikurungottu S."/>
            <person name="Haufschild T."/>
            <person name="Kabuu M."/>
            <person name="Sasikala C."/>
            <person name="Jogler C."/>
            <person name="Ramana C."/>
        </authorList>
    </citation>
    <scope>NUCLEOTIDE SEQUENCE [LARGE SCALE GENOMIC DNA]</scope>
    <source>
        <strain evidence="4">JC673</strain>
    </source>
</reference>
<dbReference type="EMBL" id="JAXBLV010000222">
    <property type="protein sequence ID" value="MDY3562794.1"/>
    <property type="molecule type" value="Genomic_DNA"/>
</dbReference>
<dbReference type="Proteomes" id="UP001272242">
    <property type="component" value="Unassembled WGS sequence"/>
</dbReference>
<feature type="region of interest" description="Disordered" evidence="1">
    <location>
        <begin position="127"/>
        <end position="154"/>
    </location>
</feature>
<dbReference type="Pfam" id="PF06439">
    <property type="entry name" value="3keto-disac_hyd"/>
    <property type="match status" value="1"/>
</dbReference>
<proteinExistence type="predicted"/>
<evidence type="ECO:0000313" key="4">
    <source>
        <dbReference type="Proteomes" id="UP001272242"/>
    </source>
</evidence>
<keyword evidence="4" id="KW-1185">Reference proteome</keyword>